<gene>
    <name evidence="1" type="primary">HSP31</name>
    <name evidence="1" type="ORF">EV182_000679</name>
</gene>
<protein>
    <submittedName>
        <fullName evidence="1">Plasma membrane heat shock protein</fullName>
        <ecNumber evidence="1">4.2.1.130</ecNumber>
    </submittedName>
</protein>
<dbReference type="EMBL" id="JAMZIH010000046">
    <property type="protein sequence ID" value="KAJ1680104.1"/>
    <property type="molecule type" value="Genomic_DNA"/>
</dbReference>
<dbReference type="EC" id="4.2.1.130" evidence="1"/>
<evidence type="ECO:0000313" key="1">
    <source>
        <dbReference type="EMBL" id="KAJ1680104.1"/>
    </source>
</evidence>
<dbReference type="Proteomes" id="UP001145114">
    <property type="component" value="Unassembled WGS sequence"/>
</dbReference>
<name>A0ACC1I084_9FUNG</name>
<proteinExistence type="predicted"/>
<organism evidence="1 2">
    <name type="scientific">Spiromyces aspiralis</name>
    <dbReference type="NCBI Taxonomy" id="68401"/>
    <lineage>
        <taxon>Eukaryota</taxon>
        <taxon>Fungi</taxon>
        <taxon>Fungi incertae sedis</taxon>
        <taxon>Zoopagomycota</taxon>
        <taxon>Kickxellomycotina</taxon>
        <taxon>Kickxellomycetes</taxon>
        <taxon>Kickxellales</taxon>
        <taxon>Kickxellaceae</taxon>
        <taxon>Spiromyces</taxon>
    </lineage>
</organism>
<keyword evidence="1" id="KW-0346">Stress response</keyword>
<keyword evidence="1" id="KW-0456">Lyase</keyword>
<sequence length="168" mass="17812">MAIFKDPNHPFMVKLTKDLKKASDANPSHYGVFFAAGGHGTLWDYPKDTGLIRLAEDVYRRGGIVAAVCHGPAILPSIKDDSGKPIIRNKTVTGFTDQGEIIVGMDEVLKKAGVTYVNEAVEKAGGKYVEPPGGPLDDFSVADGRIITGTNPASATSTAYKVVEAFCG</sequence>
<keyword evidence="2" id="KW-1185">Reference proteome</keyword>
<comment type="caution">
    <text evidence="1">The sequence shown here is derived from an EMBL/GenBank/DDBJ whole genome shotgun (WGS) entry which is preliminary data.</text>
</comment>
<reference evidence="1" key="1">
    <citation type="submission" date="2022-06" db="EMBL/GenBank/DDBJ databases">
        <title>Phylogenomic reconstructions and comparative analyses of Kickxellomycotina fungi.</title>
        <authorList>
            <person name="Reynolds N.K."/>
            <person name="Stajich J.E."/>
            <person name="Barry K."/>
            <person name="Grigoriev I.V."/>
            <person name="Crous P."/>
            <person name="Smith M.E."/>
        </authorList>
    </citation>
    <scope>NUCLEOTIDE SEQUENCE</scope>
    <source>
        <strain evidence="1">RSA 2271</strain>
    </source>
</reference>
<accession>A0ACC1I084</accession>
<evidence type="ECO:0000313" key="2">
    <source>
        <dbReference type="Proteomes" id="UP001145114"/>
    </source>
</evidence>